<organism evidence="2 3">
    <name type="scientific">Enterococcus rotai</name>
    <dbReference type="NCBI Taxonomy" id="118060"/>
    <lineage>
        <taxon>Bacteria</taxon>
        <taxon>Bacillati</taxon>
        <taxon>Bacillota</taxon>
        <taxon>Bacilli</taxon>
        <taxon>Lactobacillales</taxon>
        <taxon>Enterococcaceae</taxon>
        <taxon>Enterococcus</taxon>
    </lineage>
</organism>
<dbReference type="InterPro" id="IPR026466">
    <property type="entry name" value="Fim_isopep_form_D2_dom"/>
</dbReference>
<sequence length="1116" mass="120481">MKIGKKSYFIGLLVILFSILGVILLKSTTQIKASEEPMSEQAQDLEQNSLSLPKTKADLHNQDIITIPQMESYMDGTNYLSPQERTGDKITGAMTADEYKLRYEMLNAQQNEAWNTKYNFRPELNVKRVGTLEEFRVAYNDNAVSKIELTANISTSGTTNAPTLSRTESIEIDGKGNSLYLRNGSLNVDDLASLASFKGAFSDAPVFHMHDIEPSNATSAGAAEAAPHWAFVNGSGSLAANTGRRFWQYRIGNIHTPTGAMTTNGNSLIAGRLIGGNQANISLWGHNEIVSAAENFYTGGLDVEPYTYYKGAIARYNYSTVWFIRDPKTSVDSTGTGKFLIGEGAFVYLNNTGSGTTYPGTYEWYDEINVGKNATYNVNVPGVAVEFNVDNGKFIANEGSTVNLLSRAGSRPTLSAGSFISTHGSTQNPSNVSYEFKPKSNLFVIGSNSGGVVGYNSTNGGHKIELNGLESFDIRNTYGGTSTNNAFLQDQTTASTRGTNSFVIRNSDISTWNNAADIDGAPTYDYSNVVDFTVTTAVANGAVTSSDNDLQNQYNRPGFKRISGMNSIPELTWTPVTDADLNQRTQVLIGYTAVGGTEPFDENGDAKVKPVYADSVRKAYVDYIDTLGNTYVGISSNDTYVNWKSVDHAIAGFQIAKQDMFGTPYRASIVNNVLTPYNTGEKIATTVIDITPPEPAIVTGDKVTNGTKQLIGKDAEPKAKIYVDINGVRQTTVGTVNDDGTWSYNLPRYLNTGEIVQIFLEDNADEITEKLDPAVPVTNSANGNINPATELKYRDATFKAATKYTVEDGIPDKPLMEKTVISTGDKTTQVGDILTYTLKATNGKNASLDAVWHTVTIKDTIPDGLKFDPATAAVTINGVAAAETDFTYDVDSRLLTVNVGNLKAGASATVTFKTEVEQSAVGKVINNVGTATGFSPRESGEFIEGPDDPNRAHDVFAKDANVDNPGGSIFGILELVSAPKNINFGTTKFSPKGTNINNPSYEGGDLVVKDGRAVQETWTLNARLDKELAKVGEPQTFIPRAIRYVHQNDEITLMGASQPIVSRKNANNDPYNISGTWSPDGDGFKLKVESGQSIDAGKYEATIVWELVAGPPPANP</sequence>
<dbReference type="RefSeq" id="WP_208930249.1">
    <property type="nucleotide sequence ID" value="NZ_CP013655.1"/>
</dbReference>
<dbReference type="InterPro" id="IPR046776">
    <property type="entry name" value="Pectate_lyase_5"/>
</dbReference>
<gene>
    <name evidence="2" type="ORF">ATZ35_07690</name>
</gene>
<dbReference type="NCBIfam" id="TIGR04226">
    <property type="entry name" value="RrgB_K2N_iso_D2"/>
    <property type="match status" value="1"/>
</dbReference>
<keyword evidence="1" id="KW-1133">Transmembrane helix</keyword>
<dbReference type="KEGG" id="erx:ATZ35_07690"/>
<dbReference type="Proteomes" id="UP000067523">
    <property type="component" value="Chromosome"/>
</dbReference>
<dbReference type="AlphaFoldDB" id="A0A0U2XDY7"/>
<evidence type="ECO:0000313" key="3">
    <source>
        <dbReference type="Proteomes" id="UP000067523"/>
    </source>
</evidence>
<proteinExistence type="predicted"/>
<dbReference type="InterPro" id="IPR013783">
    <property type="entry name" value="Ig-like_fold"/>
</dbReference>
<protein>
    <recommendedName>
        <fullName evidence="4">WxL domain-containing protein</fullName>
    </recommendedName>
</protein>
<reference evidence="3" key="1">
    <citation type="submission" date="2015-12" db="EMBL/GenBank/DDBJ databases">
        <authorList>
            <person name="Lauer A."/>
            <person name="Humrighouse B."/>
            <person name="Loparev V."/>
            <person name="Shewmaker P.L."/>
            <person name="Whitney A.M."/>
            <person name="McLaughlin R.W."/>
        </authorList>
    </citation>
    <scope>NUCLEOTIDE SEQUENCE [LARGE SCALE GENOMIC DNA]</scope>
    <source>
        <strain evidence="3">LMG 26678</strain>
    </source>
</reference>
<accession>A0A0U2XDY7</accession>
<evidence type="ECO:0008006" key="4">
    <source>
        <dbReference type="Google" id="ProtNLM"/>
    </source>
</evidence>
<dbReference type="InterPro" id="IPR047589">
    <property type="entry name" value="DUF11_rpt"/>
</dbReference>
<evidence type="ECO:0000313" key="2">
    <source>
        <dbReference type="EMBL" id="ALS37041.1"/>
    </source>
</evidence>
<dbReference type="Gene3D" id="2.60.40.10">
    <property type="entry name" value="Immunoglobulins"/>
    <property type="match status" value="1"/>
</dbReference>
<evidence type="ECO:0000256" key="1">
    <source>
        <dbReference type="SAM" id="Phobius"/>
    </source>
</evidence>
<dbReference type="SUPFAM" id="SSF49401">
    <property type="entry name" value="Bacterial adhesins"/>
    <property type="match status" value="1"/>
</dbReference>
<name>A0A0U2XDY7_9ENTE</name>
<keyword evidence="3" id="KW-1185">Reference proteome</keyword>
<keyword evidence="1" id="KW-0472">Membrane</keyword>
<dbReference type="EMBL" id="CP013655">
    <property type="protein sequence ID" value="ALS37041.1"/>
    <property type="molecule type" value="Genomic_DNA"/>
</dbReference>
<dbReference type="InterPro" id="IPR008966">
    <property type="entry name" value="Adhesion_dom_sf"/>
</dbReference>
<keyword evidence="1" id="KW-0812">Transmembrane</keyword>
<dbReference type="NCBIfam" id="TIGR01451">
    <property type="entry name" value="B_ant_repeat"/>
    <property type="match status" value="1"/>
</dbReference>
<dbReference type="Gene3D" id="2.60.40.740">
    <property type="match status" value="1"/>
</dbReference>
<dbReference type="Pfam" id="PF20585">
    <property type="entry name" value="Pectate_lyase_5"/>
    <property type="match status" value="1"/>
</dbReference>
<feature type="transmembrane region" description="Helical" evidence="1">
    <location>
        <begin position="7"/>
        <end position="25"/>
    </location>
</feature>
<dbReference type="STRING" id="118060.ATZ35_07690"/>